<sequence length="142" mass="15972">VDPIYGNFLGNKGFSYQLKVIDCYGNEEIFDISFYYGQIVEGENDSIMASDVDSTEGETTEVSLSEEDANILEEISKIHFQSKGNLEVATIKVMEYLQKNDQEISSELENYIAKSGVDKHLQSLLKKVVLDMKDKSRVDKAA</sequence>
<dbReference type="AlphaFoldDB" id="A0A2M7V6Q8"/>
<gene>
    <name evidence="1" type="ORF">COX81_03960</name>
</gene>
<evidence type="ECO:0000313" key="2">
    <source>
        <dbReference type="Proteomes" id="UP000228568"/>
    </source>
</evidence>
<evidence type="ECO:0000313" key="1">
    <source>
        <dbReference type="EMBL" id="PIZ94359.1"/>
    </source>
</evidence>
<feature type="non-terminal residue" evidence="1">
    <location>
        <position position="1"/>
    </location>
</feature>
<proteinExistence type="predicted"/>
<name>A0A2M7V6Q8_9BACT</name>
<protein>
    <submittedName>
        <fullName evidence="1">Uncharacterized protein</fullName>
    </submittedName>
</protein>
<organism evidence="1 2">
    <name type="scientific">Candidatus Magasanikbacteria bacterium CG_4_10_14_0_2_um_filter_37_12</name>
    <dbReference type="NCBI Taxonomy" id="1974637"/>
    <lineage>
        <taxon>Bacteria</taxon>
        <taxon>Candidatus Magasanikiibacteriota</taxon>
    </lineage>
</organism>
<accession>A0A2M7V6Q8</accession>
<dbReference type="Proteomes" id="UP000228568">
    <property type="component" value="Unassembled WGS sequence"/>
</dbReference>
<comment type="caution">
    <text evidence="1">The sequence shown here is derived from an EMBL/GenBank/DDBJ whole genome shotgun (WGS) entry which is preliminary data.</text>
</comment>
<reference evidence="2" key="1">
    <citation type="submission" date="2017-09" db="EMBL/GenBank/DDBJ databases">
        <title>Depth-based differentiation of microbial function through sediment-hosted aquifers and enrichment of novel symbionts in the deep terrestrial subsurface.</title>
        <authorList>
            <person name="Probst A.J."/>
            <person name="Ladd B."/>
            <person name="Jarett J.K."/>
            <person name="Geller-Mcgrath D.E."/>
            <person name="Sieber C.M.K."/>
            <person name="Emerson J.B."/>
            <person name="Anantharaman K."/>
            <person name="Thomas B.C."/>
            <person name="Malmstrom R."/>
            <person name="Stieglmeier M."/>
            <person name="Klingl A."/>
            <person name="Woyke T."/>
            <person name="Ryan C.M."/>
            <person name="Banfield J.F."/>
        </authorList>
    </citation>
    <scope>NUCLEOTIDE SEQUENCE [LARGE SCALE GENOMIC DNA]</scope>
</reference>
<dbReference type="EMBL" id="PFPK01000046">
    <property type="protein sequence ID" value="PIZ94359.1"/>
    <property type="molecule type" value="Genomic_DNA"/>
</dbReference>